<feature type="transmembrane region" description="Helical" evidence="1">
    <location>
        <begin position="47"/>
        <end position="66"/>
    </location>
</feature>
<protein>
    <recommendedName>
        <fullName evidence="4">Cytochrome b561 bacterial/Ni-hydrogenase domain-containing protein</fullName>
    </recommendedName>
</protein>
<accession>A0ABT7C1S6</accession>
<gene>
    <name evidence="2" type="ORF">PMH09_14925</name>
</gene>
<dbReference type="RefSeq" id="WP_283759133.1">
    <property type="nucleotide sequence ID" value="NZ_JAQOSQ010000015.1"/>
</dbReference>
<evidence type="ECO:0000313" key="3">
    <source>
        <dbReference type="Proteomes" id="UP001232992"/>
    </source>
</evidence>
<keyword evidence="3" id="KW-1185">Reference proteome</keyword>
<feature type="transmembrane region" description="Helical" evidence="1">
    <location>
        <begin position="7"/>
        <end position="27"/>
    </location>
</feature>
<evidence type="ECO:0000256" key="1">
    <source>
        <dbReference type="SAM" id="Phobius"/>
    </source>
</evidence>
<keyword evidence="1" id="KW-0472">Membrane</keyword>
<feature type="transmembrane region" description="Helical" evidence="1">
    <location>
        <begin position="118"/>
        <end position="136"/>
    </location>
</feature>
<sequence length="200" mass="22728">MKPKFSTLIILTVVCAILLIPFVFSPNYIPILRDNDFDLYSIIQSEIYKQLTGYLSLAFVLAEMVLTLRKRGRTWKIKFKVPGTMQLWRSLHIFLGIALVGSTFVHTMGARGLNFNAIFLWVFFLVTLSALVGVVAETGVVESPRRTFNLNPWAATANTGIGKGVLIRGFRNIWLTSHIILVTMFLVMLGFHIFLAYYYQ</sequence>
<feature type="transmembrane region" description="Helical" evidence="1">
    <location>
        <begin position="173"/>
        <end position="199"/>
    </location>
</feature>
<proteinExistence type="predicted"/>
<keyword evidence="1" id="KW-1133">Transmembrane helix</keyword>
<evidence type="ECO:0000313" key="2">
    <source>
        <dbReference type="EMBL" id="MDJ1184478.1"/>
    </source>
</evidence>
<reference evidence="2 3" key="1">
    <citation type="submission" date="2023-01" db="EMBL/GenBank/DDBJ databases">
        <title>Novel diversity within Roseofilum (Cyanobacteria; Desertifilaceae) from marine benthic mats with descriptions of four novel species.</title>
        <authorList>
            <person name="Wang Y."/>
            <person name="Berthold D.E."/>
            <person name="Hu J."/>
            <person name="Lefler F.W."/>
            <person name="Laughinghouse H.D. IV."/>
        </authorList>
    </citation>
    <scope>NUCLEOTIDE SEQUENCE [LARGE SCALE GENOMIC DNA]</scope>
    <source>
        <strain evidence="2 3">BLCC-M143</strain>
    </source>
</reference>
<dbReference type="EMBL" id="JAQOSQ010000015">
    <property type="protein sequence ID" value="MDJ1184478.1"/>
    <property type="molecule type" value="Genomic_DNA"/>
</dbReference>
<keyword evidence="1" id="KW-0812">Transmembrane</keyword>
<comment type="caution">
    <text evidence="2">The sequence shown here is derived from an EMBL/GenBank/DDBJ whole genome shotgun (WGS) entry which is preliminary data.</text>
</comment>
<organism evidence="2 3">
    <name type="scientific">Roseofilum casamattae BLCC-M143</name>
    <dbReference type="NCBI Taxonomy" id="3022442"/>
    <lineage>
        <taxon>Bacteria</taxon>
        <taxon>Bacillati</taxon>
        <taxon>Cyanobacteriota</taxon>
        <taxon>Cyanophyceae</taxon>
        <taxon>Desertifilales</taxon>
        <taxon>Desertifilaceae</taxon>
        <taxon>Roseofilum</taxon>
        <taxon>Roseofilum casamattae</taxon>
    </lineage>
</organism>
<evidence type="ECO:0008006" key="4">
    <source>
        <dbReference type="Google" id="ProtNLM"/>
    </source>
</evidence>
<name>A0ABT7C1S6_9CYAN</name>
<feature type="transmembrane region" description="Helical" evidence="1">
    <location>
        <begin position="87"/>
        <end position="106"/>
    </location>
</feature>
<dbReference type="Proteomes" id="UP001232992">
    <property type="component" value="Unassembled WGS sequence"/>
</dbReference>